<evidence type="ECO:0000259" key="1">
    <source>
        <dbReference type="Pfam" id="PF11706"/>
    </source>
</evidence>
<feature type="domain" description="Zinc finger CGNR" evidence="1">
    <location>
        <begin position="135"/>
        <end position="178"/>
    </location>
</feature>
<proteinExistence type="predicted"/>
<dbReference type="RefSeq" id="WP_305756158.1">
    <property type="nucleotide sequence ID" value="NZ_JAPCKK010000027.1"/>
</dbReference>
<dbReference type="InterPro" id="IPR021005">
    <property type="entry name" value="Znf_CGNR"/>
</dbReference>
<dbReference type="SUPFAM" id="SSF160904">
    <property type="entry name" value="Jann2411-like"/>
    <property type="match status" value="1"/>
</dbReference>
<dbReference type="Proteomes" id="UP001241848">
    <property type="component" value="Unassembled WGS sequence"/>
</dbReference>
<keyword evidence="3" id="KW-1185">Reference proteome</keyword>
<evidence type="ECO:0000313" key="3">
    <source>
        <dbReference type="Proteomes" id="UP001241848"/>
    </source>
</evidence>
<dbReference type="InterPro" id="IPR023286">
    <property type="entry name" value="ABATE_dom_sf"/>
</dbReference>
<evidence type="ECO:0000313" key="2">
    <source>
        <dbReference type="EMBL" id="MDP4098534.1"/>
    </source>
</evidence>
<sequence>MESLWMDFANSMWRDWKGGGPSVDRLDQPEWRHSFTAKMKYPVDEPDPDELEKARALRDRLLRYAENLAAGEVLGDQDTGYLNQVMAQGPVIRKLVAGEPAPQMKLEPADKGWGQMLADVAADFARMLSEQEVSRIRCCDNPDCRWVFYDDTRSRTKRYCDDKMCGNLMKVRRHRARRKAEAPKEENE</sequence>
<comment type="caution">
    <text evidence="2">The sequence shown here is derived from an EMBL/GenBank/DDBJ whole genome shotgun (WGS) entry which is preliminary data.</text>
</comment>
<gene>
    <name evidence="2" type="ORF">OIN60_17520</name>
</gene>
<dbReference type="EMBL" id="JAPCKK010000027">
    <property type="protein sequence ID" value="MDP4098534.1"/>
    <property type="molecule type" value="Genomic_DNA"/>
</dbReference>
<name>A0ABT9FUX5_9BACL</name>
<protein>
    <submittedName>
        <fullName evidence="2">CGNR zinc finger domain-containing protein</fullName>
    </submittedName>
</protein>
<dbReference type="PANTHER" id="PTHR35525">
    <property type="entry name" value="BLL6575 PROTEIN"/>
    <property type="match status" value="1"/>
</dbReference>
<dbReference type="Gene3D" id="1.10.3300.10">
    <property type="entry name" value="Jann2411-like domain"/>
    <property type="match status" value="1"/>
</dbReference>
<dbReference type="Pfam" id="PF07336">
    <property type="entry name" value="ABATE"/>
    <property type="match status" value="1"/>
</dbReference>
<organism evidence="2 3">
    <name type="scientific">Paenibacillus zeirhizosphaerae</name>
    <dbReference type="NCBI Taxonomy" id="2987519"/>
    <lineage>
        <taxon>Bacteria</taxon>
        <taxon>Bacillati</taxon>
        <taxon>Bacillota</taxon>
        <taxon>Bacilli</taxon>
        <taxon>Bacillales</taxon>
        <taxon>Paenibacillaceae</taxon>
        <taxon>Paenibacillus</taxon>
    </lineage>
</organism>
<dbReference type="Pfam" id="PF11706">
    <property type="entry name" value="zf-CGNR"/>
    <property type="match status" value="1"/>
</dbReference>
<dbReference type="InterPro" id="IPR010852">
    <property type="entry name" value="ABATE"/>
</dbReference>
<dbReference type="PANTHER" id="PTHR35525:SF3">
    <property type="entry name" value="BLL6575 PROTEIN"/>
    <property type="match status" value="1"/>
</dbReference>
<reference evidence="2 3" key="1">
    <citation type="submission" date="2022-10" db="EMBL/GenBank/DDBJ databases">
        <title>Paenibacillus description and whole genome data of maize root bacterial community.</title>
        <authorList>
            <person name="Marton D."/>
            <person name="Farkas M."/>
            <person name="Cserhati M."/>
        </authorList>
    </citation>
    <scope>NUCLEOTIDE SEQUENCE [LARGE SCALE GENOMIC DNA]</scope>
    <source>
        <strain evidence="2 3">P96</strain>
    </source>
</reference>
<accession>A0ABT9FUX5</accession>